<evidence type="ECO:0000256" key="1">
    <source>
        <dbReference type="ARBA" id="ARBA00004906"/>
    </source>
</evidence>
<proteinExistence type="predicted"/>
<evidence type="ECO:0000256" key="2">
    <source>
        <dbReference type="ARBA" id="ARBA00022786"/>
    </source>
</evidence>
<dbReference type="InterPro" id="IPR037883">
    <property type="entry name" value="Knr4/Smi1-like_sf"/>
</dbReference>
<dbReference type="Pfam" id="PF12937">
    <property type="entry name" value="F-box-like"/>
    <property type="match status" value="1"/>
</dbReference>
<dbReference type="SUPFAM" id="SSF160631">
    <property type="entry name" value="SMI1/KNR4-like"/>
    <property type="match status" value="1"/>
</dbReference>
<evidence type="ECO:0000313" key="4">
    <source>
        <dbReference type="EMBL" id="PHT78557.1"/>
    </source>
</evidence>
<dbReference type="PANTHER" id="PTHR47463:SF2">
    <property type="entry name" value="F-BOX PROTEIN SKIP16"/>
    <property type="match status" value="1"/>
</dbReference>
<name>A0A1U8H4R2_CAPAN</name>
<protein>
    <submittedName>
        <fullName evidence="4">F-box protein SKIP16</fullName>
    </submittedName>
</protein>
<dbReference type="InterPro" id="IPR007474">
    <property type="entry name" value="ApaG_domain"/>
</dbReference>
<dbReference type="Proteomes" id="UP000222542">
    <property type="component" value="Unassembled WGS sequence"/>
</dbReference>
<dbReference type="InterPro" id="IPR036767">
    <property type="entry name" value="ApaG_sf"/>
</dbReference>
<dbReference type="PANTHER" id="PTHR47463">
    <property type="entry name" value="F-BOX PROTEIN SKIP16"/>
    <property type="match status" value="1"/>
</dbReference>
<dbReference type="GO" id="GO:0019005">
    <property type="term" value="C:SCF ubiquitin ligase complex"/>
    <property type="evidence" value="ECO:0000318"/>
    <property type="project" value="GO_Central"/>
</dbReference>
<comment type="pathway">
    <text evidence="1">Protein modification; protein ubiquitination.</text>
</comment>
<dbReference type="AlphaFoldDB" id="A0A1U8H4R2"/>
<keyword evidence="5" id="KW-1185">Reference proteome</keyword>
<dbReference type="Gramene" id="PHT78557">
    <property type="protein sequence ID" value="PHT78557"/>
    <property type="gene ID" value="T459_16609"/>
</dbReference>
<dbReference type="EMBL" id="AYRZ02000006">
    <property type="protein sequence ID" value="PHT78557.1"/>
    <property type="molecule type" value="Genomic_DNA"/>
</dbReference>
<organism evidence="4 5">
    <name type="scientific">Capsicum annuum</name>
    <name type="common">Capsicum pepper</name>
    <dbReference type="NCBI Taxonomy" id="4072"/>
    <lineage>
        <taxon>Eukaryota</taxon>
        <taxon>Viridiplantae</taxon>
        <taxon>Streptophyta</taxon>
        <taxon>Embryophyta</taxon>
        <taxon>Tracheophyta</taxon>
        <taxon>Spermatophyta</taxon>
        <taxon>Magnoliopsida</taxon>
        <taxon>eudicotyledons</taxon>
        <taxon>Gunneridae</taxon>
        <taxon>Pentapetalae</taxon>
        <taxon>asterids</taxon>
        <taxon>lamiids</taxon>
        <taxon>Solanales</taxon>
        <taxon>Solanaceae</taxon>
        <taxon>Solanoideae</taxon>
        <taxon>Capsiceae</taxon>
        <taxon>Capsicum</taxon>
    </lineage>
</organism>
<dbReference type="Pfam" id="PF09346">
    <property type="entry name" value="SMI1_KNR4"/>
    <property type="match status" value="1"/>
</dbReference>
<dbReference type="InterPro" id="IPR036047">
    <property type="entry name" value="F-box-like_dom_sf"/>
</dbReference>
<dbReference type="PROSITE" id="PS51087">
    <property type="entry name" value="APAG"/>
    <property type="match status" value="1"/>
</dbReference>
<dbReference type="Gene3D" id="1.20.1280.50">
    <property type="match status" value="1"/>
</dbReference>
<keyword evidence="2" id="KW-0833">Ubl conjugation pathway</keyword>
<dbReference type="OMA" id="YVHDKDC"/>
<dbReference type="KEGG" id="cann:107873171"/>
<dbReference type="Gene3D" id="2.60.40.1470">
    <property type="entry name" value="ApaG domain"/>
    <property type="match status" value="1"/>
</dbReference>
<dbReference type="OrthoDB" id="2305498at2759"/>
<dbReference type="SUPFAM" id="SSF81383">
    <property type="entry name" value="F-box domain"/>
    <property type="match status" value="1"/>
</dbReference>
<evidence type="ECO:0000259" key="3">
    <source>
        <dbReference type="PROSITE" id="PS51087"/>
    </source>
</evidence>
<reference evidence="4 5" key="2">
    <citation type="journal article" date="2017" name="Genome Biol.">
        <title>New reference genome sequences of hot pepper reveal the massive evolution of plant disease-resistance genes by retroduplication.</title>
        <authorList>
            <person name="Kim S."/>
            <person name="Park J."/>
            <person name="Yeom S.I."/>
            <person name="Kim Y.M."/>
            <person name="Seo E."/>
            <person name="Kim K.T."/>
            <person name="Kim M.S."/>
            <person name="Lee J.M."/>
            <person name="Cheong K."/>
            <person name="Shin H.S."/>
            <person name="Kim S.B."/>
            <person name="Han K."/>
            <person name="Lee J."/>
            <person name="Park M."/>
            <person name="Lee H.A."/>
            <person name="Lee H.Y."/>
            <person name="Lee Y."/>
            <person name="Oh S."/>
            <person name="Lee J.H."/>
            <person name="Choi E."/>
            <person name="Choi E."/>
            <person name="Lee S.E."/>
            <person name="Jeon J."/>
            <person name="Kim H."/>
            <person name="Choi G."/>
            <person name="Song H."/>
            <person name="Lee J."/>
            <person name="Lee S.C."/>
            <person name="Kwon J.K."/>
            <person name="Lee H.Y."/>
            <person name="Koo N."/>
            <person name="Hong Y."/>
            <person name="Kim R.W."/>
            <person name="Kang W.H."/>
            <person name="Huh J.H."/>
            <person name="Kang B.C."/>
            <person name="Yang T.J."/>
            <person name="Lee Y.H."/>
            <person name="Bennetzen J.L."/>
            <person name="Choi D."/>
        </authorList>
    </citation>
    <scope>NUCLEOTIDE SEQUENCE [LARGE SCALE GENOMIC DNA]</scope>
    <source>
        <strain evidence="5">cv. CM334</strain>
    </source>
</reference>
<feature type="domain" description="ApaG" evidence="3">
    <location>
        <begin position="302"/>
        <end position="443"/>
    </location>
</feature>
<sequence>MVLERLVGLTMHIILSKLTAQDAASVACVSRRFRNCSSDDLLWAKFCADELDLSSPIDPLGNPLPDFKACYQTWREAFNMYPWPLVIRVKRFWGRLREWLAINFPEVLSTLRKGASEDEILELEKSLKVKLPLPTRVLYRFYDGQELTSEESGGSVPTNLLGLIGGYSFYDHLVNVFLLPLHQMIIETKEIIRHLGFGNRSKYVVVASSCGYNEKIFFLNCSNGQLYVGTRNLTTDGEMIPCVPNALINSLHDVKGTQQQDAVLLWLEEHVHRLQHGMIKVRKEGKVKSICLFPEEAPLCSLAVTNGVKVRASSVFVPEFSNIQDEDEKFLFAYSIRMSLSPEGCIMNGMTLNSCQLYWRHWIIRCNDIIVDNVNGEAVIGKFPLLRSGEEEFVYESCTPQSSSPGSIEGAFTFIPGRLADPKGSPFEAVVSRFPLLVPDYIF</sequence>
<evidence type="ECO:0000313" key="5">
    <source>
        <dbReference type="Proteomes" id="UP000222542"/>
    </source>
</evidence>
<dbReference type="InterPro" id="IPR018958">
    <property type="entry name" value="Knr4/Smi1-like_dom"/>
</dbReference>
<gene>
    <name evidence="4" type="ORF">T459_16609</name>
</gene>
<dbReference type="SMR" id="A0A1U8H4R2"/>
<accession>A0A1U8H4R2</accession>
<comment type="caution">
    <text evidence="4">The sequence shown here is derived from an EMBL/GenBank/DDBJ whole genome shotgun (WGS) entry which is preliminary data.</text>
</comment>
<reference evidence="4 5" key="1">
    <citation type="journal article" date="2014" name="Nat. Genet.">
        <title>Genome sequence of the hot pepper provides insights into the evolution of pungency in Capsicum species.</title>
        <authorList>
            <person name="Kim S."/>
            <person name="Park M."/>
            <person name="Yeom S.I."/>
            <person name="Kim Y.M."/>
            <person name="Lee J.M."/>
            <person name="Lee H.A."/>
            <person name="Seo E."/>
            <person name="Choi J."/>
            <person name="Cheong K."/>
            <person name="Kim K.T."/>
            <person name="Jung K."/>
            <person name="Lee G.W."/>
            <person name="Oh S.K."/>
            <person name="Bae C."/>
            <person name="Kim S.B."/>
            <person name="Lee H.Y."/>
            <person name="Kim S.Y."/>
            <person name="Kim M.S."/>
            <person name="Kang B.C."/>
            <person name="Jo Y.D."/>
            <person name="Yang H.B."/>
            <person name="Jeong H.J."/>
            <person name="Kang W.H."/>
            <person name="Kwon J.K."/>
            <person name="Shin C."/>
            <person name="Lim J.Y."/>
            <person name="Park J.H."/>
            <person name="Huh J.H."/>
            <person name="Kim J.S."/>
            <person name="Kim B.D."/>
            <person name="Cohen O."/>
            <person name="Paran I."/>
            <person name="Suh M.C."/>
            <person name="Lee S.B."/>
            <person name="Kim Y.K."/>
            <person name="Shin Y."/>
            <person name="Noh S.J."/>
            <person name="Park J."/>
            <person name="Seo Y.S."/>
            <person name="Kwon S.Y."/>
            <person name="Kim H.A."/>
            <person name="Park J.M."/>
            <person name="Kim H.J."/>
            <person name="Choi S.B."/>
            <person name="Bosland P.W."/>
            <person name="Reeves G."/>
            <person name="Jo S.H."/>
            <person name="Lee B.W."/>
            <person name="Cho H.T."/>
            <person name="Choi H.S."/>
            <person name="Lee M.S."/>
            <person name="Yu Y."/>
            <person name="Do Choi Y."/>
            <person name="Park B.S."/>
            <person name="van Deynze A."/>
            <person name="Ashrafi H."/>
            <person name="Hill T."/>
            <person name="Kim W.T."/>
            <person name="Pai H.S."/>
            <person name="Ahn H.K."/>
            <person name="Yeam I."/>
            <person name="Giovannoni J.J."/>
            <person name="Rose J.K."/>
            <person name="Sorensen I."/>
            <person name="Lee S.J."/>
            <person name="Kim R.W."/>
            <person name="Choi I.Y."/>
            <person name="Choi B.S."/>
            <person name="Lim J.S."/>
            <person name="Lee Y.H."/>
            <person name="Choi D."/>
        </authorList>
    </citation>
    <scope>NUCLEOTIDE SEQUENCE [LARGE SCALE GENOMIC DNA]</scope>
    <source>
        <strain evidence="5">cv. CM334</strain>
    </source>
</reference>
<dbReference type="InterPro" id="IPR001810">
    <property type="entry name" value="F-box_dom"/>
</dbReference>
<dbReference type="Pfam" id="PF04379">
    <property type="entry name" value="DUF525"/>
    <property type="match status" value="1"/>
</dbReference>
<dbReference type="STRING" id="4072.A0A1U8H4R2"/>
<dbReference type="SUPFAM" id="SSF110069">
    <property type="entry name" value="ApaG-like"/>
    <property type="match status" value="1"/>
</dbReference>